<comment type="similarity">
    <text evidence="1 2">Belongs to the iron/ascorbate-dependent oxidoreductase family.</text>
</comment>
<dbReference type="Gene3D" id="2.60.120.330">
    <property type="entry name" value="B-lactam Antibiotic, Isopenicillin N Synthase, Chain"/>
    <property type="match status" value="1"/>
</dbReference>
<sequence>MTVIKSKSIPCFDFSQFTNSTTAGRHAFAYSVLQAFRDYGFIRLTNHGIEGQFVDRLFKWNEELFALPLEAKLKAAHPPQPNPHRGYSAVGQEKLSMVSDFEKGITTNRTILDLKESFDQGSADDDRYPNIWPDESDLPGFRKFMETTYERMHSLHMDILHVLEIALHLEAGFFQDKCRENTSELRLNHYPPCETAQIREQGVMRISEHSDFGTLTLLFQDAAGGLEVEDQTAYGEFIPIEPTAADVMIVNVGDCLQRWTNALVRSANHRVRLPPRASEVILADRYSVAYFGKPSRAESVGTLEQFISNESPAKYDHLSAWEYNQSKLLRTY</sequence>
<dbReference type="Pfam" id="PF14226">
    <property type="entry name" value="DIOX_N"/>
    <property type="match status" value="1"/>
</dbReference>
<dbReference type="InterPro" id="IPR005123">
    <property type="entry name" value="Oxoglu/Fe-dep_dioxygenase_dom"/>
</dbReference>
<evidence type="ECO:0000313" key="4">
    <source>
        <dbReference type="EMBL" id="KAE8377947.1"/>
    </source>
</evidence>
<feature type="domain" description="Fe2OG dioxygenase" evidence="3">
    <location>
        <begin position="181"/>
        <end position="294"/>
    </location>
</feature>
<dbReference type="InterPro" id="IPR050231">
    <property type="entry name" value="Iron_ascorbate_oxido_reductase"/>
</dbReference>
<dbReference type="AlphaFoldDB" id="A0A5N7B872"/>
<keyword evidence="2" id="KW-0560">Oxidoreductase</keyword>
<evidence type="ECO:0000259" key="3">
    <source>
        <dbReference type="PROSITE" id="PS51471"/>
    </source>
</evidence>
<protein>
    <recommendedName>
        <fullName evidence="3">Fe2OG dioxygenase domain-containing protein</fullName>
    </recommendedName>
</protein>
<dbReference type="Pfam" id="PF03171">
    <property type="entry name" value="2OG-FeII_Oxy"/>
    <property type="match status" value="1"/>
</dbReference>
<name>A0A5N7B872_9EURO</name>
<dbReference type="InterPro" id="IPR027443">
    <property type="entry name" value="IPNS-like_sf"/>
</dbReference>
<keyword evidence="2" id="KW-0408">Iron</keyword>
<dbReference type="Proteomes" id="UP000326198">
    <property type="component" value="Unassembled WGS sequence"/>
</dbReference>
<organism evidence="4 5">
    <name type="scientific">Aspergillus bertholletiae</name>
    <dbReference type="NCBI Taxonomy" id="1226010"/>
    <lineage>
        <taxon>Eukaryota</taxon>
        <taxon>Fungi</taxon>
        <taxon>Dikarya</taxon>
        <taxon>Ascomycota</taxon>
        <taxon>Pezizomycotina</taxon>
        <taxon>Eurotiomycetes</taxon>
        <taxon>Eurotiomycetidae</taxon>
        <taxon>Eurotiales</taxon>
        <taxon>Aspergillaceae</taxon>
        <taxon>Aspergillus</taxon>
        <taxon>Aspergillus subgen. Circumdati</taxon>
    </lineage>
</organism>
<keyword evidence="5" id="KW-1185">Reference proteome</keyword>
<proteinExistence type="inferred from homology"/>
<dbReference type="GO" id="GO:0046872">
    <property type="term" value="F:metal ion binding"/>
    <property type="evidence" value="ECO:0007669"/>
    <property type="project" value="UniProtKB-KW"/>
</dbReference>
<evidence type="ECO:0000256" key="1">
    <source>
        <dbReference type="ARBA" id="ARBA00008056"/>
    </source>
</evidence>
<evidence type="ECO:0000256" key="2">
    <source>
        <dbReference type="RuleBase" id="RU003682"/>
    </source>
</evidence>
<dbReference type="InterPro" id="IPR044861">
    <property type="entry name" value="IPNS-like_FE2OG_OXY"/>
</dbReference>
<dbReference type="InterPro" id="IPR026992">
    <property type="entry name" value="DIOX_N"/>
</dbReference>
<dbReference type="EMBL" id="ML736215">
    <property type="protein sequence ID" value="KAE8377947.1"/>
    <property type="molecule type" value="Genomic_DNA"/>
</dbReference>
<dbReference type="PANTHER" id="PTHR47990">
    <property type="entry name" value="2-OXOGLUTARATE (2OG) AND FE(II)-DEPENDENT OXYGENASE SUPERFAMILY PROTEIN-RELATED"/>
    <property type="match status" value="1"/>
</dbReference>
<dbReference type="SUPFAM" id="SSF51197">
    <property type="entry name" value="Clavaminate synthase-like"/>
    <property type="match status" value="1"/>
</dbReference>
<dbReference type="GO" id="GO:0016491">
    <property type="term" value="F:oxidoreductase activity"/>
    <property type="evidence" value="ECO:0007669"/>
    <property type="project" value="UniProtKB-KW"/>
</dbReference>
<keyword evidence="2" id="KW-0479">Metal-binding</keyword>
<dbReference type="OrthoDB" id="288590at2759"/>
<gene>
    <name evidence="4" type="ORF">BDV26DRAFT_281441</name>
</gene>
<dbReference type="GO" id="GO:0044283">
    <property type="term" value="P:small molecule biosynthetic process"/>
    <property type="evidence" value="ECO:0007669"/>
    <property type="project" value="UniProtKB-ARBA"/>
</dbReference>
<reference evidence="4 5" key="1">
    <citation type="submission" date="2019-04" db="EMBL/GenBank/DDBJ databases">
        <title>Friends and foes A comparative genomics studyof 23 Aspergillus species from section Flavi.</title>
        <authorList>
            <consortium name="DOE Joint Genome Institute"/>
            <person name="Kjaerbolling I."/>
            <person name="Vesth T."/>
            <person name="Frisvad J.C."/>
            <person name="Nybo J.L."/>
            <person name="Theobald S."/>
            <person name="Kildgaard S."/>
            <person name="Isbrandt T."/>
            <person name="Kuo A."/>
            <person name="Sato A."/>
            <person name="Lyhne E.K."/>
            <person name="Kogle M.E."/>
            <person name="Wiebenga A."/>
            <person name="Kun R.S."/>
            <person name="Lubbers R.J."/>
            <person name="Makela M.R."/>
            <person name="Barry K."/>
            <person name="Chovatia M."/>
            <person name="Clum A."/>
            <person name="Daum C."/>
            <person name="Haridas S."/>
            <person name="He G."/>
            <person name="LaButti K."/>
            <person name="Lipzen A."/>
            <person name="Mondo S."/>
            <person name="Riley R."/>
            <person name="Salamov A."/>
            <person name="Simmons B.A."/>
            <person name="Magnuson J.K."/>
            <person name="Henrissat B."/>
            <person name="Mortensen U.H."/>
            <person name="Larsen T.O."/>
            <person name="Devries R.P."/>
            <person name="Grigoriev I.V."/>
            <person name="Machida M."/>
            <person name="Baker S.E."/>
            <person name="Andersen M.R."/>
        </authorList>
    </citation>
    <scope>NUCLEOTIDE SEQUENCE [LARGE SCALE GENOMIC DNA]</scope>
    <source>
        <strain evidence="4 5">IBT 29228</strain>
    </source>
</reference>
<accession>A0A5N7B872</accession>
<evidence type="ECO:0000313" key="5">
    <source>
        <dbReference type="Proteomes" id="UP000326198"/>
    </source>
</evidence>
<dbReference type="PROSITE" id="PS51471">
    <property type="entry name" value="FE2OG_OXY"/>
    <property type="match status" value="1"/>
</dbReference>
<dbReference type="PRINTS" id="PR00682">
    <property type="entry name" value="IPNSYNTHASE"/>
</dbReference>